<dbReference type="SUPFAM" id="SSF52743">
    <property type="entry name" value="Subtilisin-like"/>
    <property type="match status" value="1"/>
</dbReference>
<gene>
    <name evidence="20" type="ORF">JR316_005083</name>
</gene>
<dbReference type="GO" id="GO:0004252">
    <property type="term" value="F:serine-type endopeptidase activity"/>
    <property type="evidence" value="ECO:0007669"/>
    <property type="project" value="UniProtKB-UniRule"/>
</dbReference>
<keyword evidence="14" id="KW-0325">Glycoprotein</keyword>
<evidence type="ECO:0000256" key="12">
    <source>
        <dbReference type="ARBA" id="ARBA00023026"/>
    </source>
</evidence>
<evidence type="ECO:0000256" key="5">
    <source>
        <dbReference type="ARBA" id="ARBA00022525"/>
    </source>
</evidence>
<feature type="binding site" evidence="15">
    <location>
        <position position="604"/>
    </location>
    <ligand>
        <name>Ca(2+)</name>
        <dbReference type="ChEBI" id="CHEBI:29108"/>
    </ligand>
</feature>
<dbReference type="FunFam" id="3.40.50.200:FF:000015">
    <property type="entry name" value="Tripeptidyl peptidase A"/>
    <property type="match status" value="1"/>
</dbReference>
<keyword evidence="13" id="KW-0865">Zymogen</keyword>
<feature type="active site" description="Charge relay system" evidence="15">
    <location>
        <position position="542"/>
    </location>
</feature>
<dbReference type="InterPro" id="IPR050819">
    <property type="entry name" value="Tripeptidyl-peptidase_I"/>
</dbReference>
<feature type="binding site" evidence="15">
    <location>
        <position position="586"/>
    </location>
    <ligand>
        <name>Ca(2+)</name>
        <dbReference type="ChEBI" id="CHEBI:29108"/>
    </ligand>
</feature>
<evidence type="ECO:0000256" key="6">
    <source>
        <dbReference type="ARBA" id="ARBA00022670"/>
    </source>
</evidence>
<feature type="transmembrane region" description="Helical" evidence="17">
    <location>
        <begin position="907"/>
        <end position="928"/>
    </location>
</feature>
<dbReference type="AlphaFoldDB" id="A0A8H7Y0S8"/>
<evidence type="ECO:0000259" key="19">
    <source>
        <dbReference type="PROSITE" id="PS51695"/>
    </source>
</evidence>
<name>A0A8H7Y0S8_PSICU</name>
<dbReference type="SMART" id="SM00944">
    <property type="entry name" value="Pro-kuma_activ"/>
    <property type="match status" value="1"/>
</dbReference>
<dbReference type="SUPFAM" id="SSF54897">
    <property type="entry name" value="Protease propeptides/inhibitors"/>
    <property type="match status" value="1"/>
</dbReference>
<dbReference type="InterPro" id="IPR015366">
    <property type="entry name" value="S53_propep"/>
</dbReference>
<feature type="binding site" evidence="15">
    <location>
        <position position="606"/>
    </location>
    <ligand>
        <name>Ca(2+)</name>
        <dbReference type="ChEBI" id="CHEBI:29108"/>
    </ligand>
</feature>
<evidence type="ECO:0000313" key="20">
    <source>
        <dbReference type="EMBL" id="KAG5170692.1"/>
    </source>
</evidence>
<keyword evidence="17" id="KW-0472">Membrane</keyword>
<keyword evidence="17" id="KW-1133">Transmembrane helix</keyword>
<dbReference type="GO" id="GO:0005576">
    <property type="term" value="C:extracellular region"/>
    <property type="evidence" value="ECO:0007669"/>
    <property type="project" value="UniProtKB-SubCell"/>
</dbReference>
<evidence type="ECO:0000256" key="18">
    <source>
        <dbReference type="SAM" id="SignalP"/>
    </source>
</evidence>
<keyword evidence="6 15" id="KW-0645">Protease</keyword>
<protein>
    <recommendedName>
        <fullName evidence="4">tripeptidyl-peptidase II</fullName>
        <ecNumber evidence="4">3.4.14.10</ecNumber>
    </recommendedName>
</protein>
<evidence type="ECO:0000256" key="2">
    <source>
        <dbReference type="ARBA" id="ARBA00002451"/>
    </source>
</evidence>
<evidence type="ECO:0000256" key="11">
    <source>
        <dbReference type="ARBA" id="ARBA00022837"/>
    </source>
</evidence>
<keyword evidence="7 15" id="KW-0479">Metal-binding</keyword>
<evidence type="ECO:0000256" key="17">
    <source>
        <dbReference type="SAM" id="Phobius"/>
    </source>
</evidence>
<evidence type="ECO:0000256" key="8">
    <source>
        <dbReference type="ARBA" id="ARBA00022729"/>
    </source>
</evidence>
<evidence type="ECO:0000256" key="15">
    <source>
        <dbReference type="PROSITE-ProRule" id="PRU01032"/>
    </source>
</evidence>
<comment type="cofactor">
    <cofactor evidence="15">
        <name>Ca(2+)</name>
        <dbReference type="ChEBI" id="CHEBI:29108"/>
    </cofactor>
    <text evidence="15">Binds 1 Ca(2+) ion per subunit.</text>
</comment>
<dbReference type="Gene3D" id="3.40.50.200">
    <property type="entry name" value="Peptidase S8/S53 domain"/>
    <property type="match status" value="1"/>
</dbReference>
<comment type="function">
    <text evidence="2">Secreted tripeptidyl-peptidase which degrades proteins at acidic pHs and is involved in virulence.</text>
</comment>
<proteinExistence type="predicted"/>
<evidence type="ECO:0000256" key="3">
    <source>
        <dbReference type="ARBA" id="ARBA00004239"/>
    </source>
</evidence>
<evidence type="ECO:0000256" key="7">
    <source>
        <dbReference type="ARBA" id="ARBA00022723"/>
    </source>
</evidence>
<dbReference type="PANTHER" id="PTHR14218">
    <property type="entry name" value="PROTEASE S8 TRIPEPTIDYL PEPTIDASE I CLN2"/>
    <property type="match status" value="1"/>
</dbReference>
<feature type="signal peptide" evidence="18">
    <location>
        <begin position="1"/>
        <end position="17"/>
    </location>
</feature>
<evidence type="ECO:0000256" key="1">
    <source>
        <dbReference type="ARBA" id="ARBA00001910"/>
    </source>
</evidence>
<comment type="subcellular location">
    <subcellularLocation>
        <location evidence="3">Secreted</location>
        <location evidence="3">Extracellular space</location>
    </subcellularLocation>
</comment>
<keyword evidence="9 15" id="KW-0378">Hydrolase</keyword>
<comment type="caution">
    <text evidence="20">The sequence shown here is derived from an EMBL/GenBank/DDBJ whole genome shotgun (WGS) entry which is preliminary data.</text>
</comment>
<keyword evidence="17" id="KW-0812">Transmembrane</keyword>
<sequence>MRRSFISLVALSGIAFAIPSPRSSHVLHEKRAMEPTDWAKSRRVDPDWVLPMRFGLVQSNLDKIEDMLMSVSSPHSPTYGQHFTPEQIRDTFAPSQDTIDSVTEWLVSSGISRDRLRLSHNKGWIHLDATTSEVEDLLKAEYHVYTHTSSGVEQIVPAHVQKHVDLIKPTIQFNHRIGANAMSKRFGGIGKPSIGNGPKKSNKAVTITPTLSTCDKMITLDCLRALYNINYTPVATDKNSFGVVEFTPQAFLPGDLDLFFRNFSPSLVGVRPKSVLIDGAVVQNTSQSFDFNGESDLDLQYAMGLTAPQEVTLLQTGDLSQGAGFDNWLDALDGSFCTFDGGDDPEQDGIYPDAAGSPASCGIINPPNVVSISYGQDEATASVHYATRQCNEYAKLGMLGTTVVYSSGDNGVAGFDNICLDSNHNEGTTANKVFNPEFPASCPFVTAVGATQVNPGASVNDPEGACEQVIFSGGGFSNIFPMPSYQANAVKAYTAVHLTPSPFLPGQFNDSGNARAFPDVAANGANYVIGIDGQFGLVFGTSASAPVFASMITLVNDARLALNKKPLGFINPLLYDPIFAPAFNDITQGGNRGCGTPGFTATLGWDPVTGKEKMKFYDDYPLSKSTLKASAHPTLRDFSTNAMDRIDSGETNESPFGSNLVTPTEEDLEAYTNRGIHQRFDVAKTILGYFGNKSMNGEDELGYEEPCSDVIRLQPMKQSVEEVSITVEQNHSLEDVVRPKEEDETAYGQDPDESKFQTSLNDDTIDTIPSPISECAISSLSSTDSIRPRKGSIYNLPNTHIEVEAPQTSGFSETELLDVADVDSQAKAQHLLHTDHKIESDPRALLIGAISECLVDFLFFCIRVSLFLPWCVAVGGALILSPELLEPLAFGTGYIEPLSGIRRYSHWATYGFQHITSFFTLIGALVWVFPSIGYLAIGGMLAQFCFTWHGFLFDSTIPLGENDLQTVYLLATTTWLNHDDTINIKKVNDSYYYSTRSLTSDSVNELLEG</sequence>
<dbReference type="GO" id="GO:0006508">
    <property type="term" value="P:proteolysis"/>
    <property type="evidence" value="ECO:0007669"/>
    <property type="project" value="UniProtKB-KW"/>
</dbReference>
<keyword evidence="5" id="KW-0964">Secreted</keyword>
<dbReference type="Pfam" id="PF09286">
    <property type="entry name" value="Pro-kuma_activ"/>
    <property type="match status" value="1"/>
</dbReference>
<evidence type="ECO:0000256" key="16">
    <source>
        <dbReference type="SAM" id="MobiDB-lite"/>
    </source>
</evidence>
<dbReference type="CDD" id="cd11377">
    <property type="entry name" value="Pro-peptidase_S53"/>
    <property type="match status" value="1"/>
</dbReference>
<evidence type="ECO:0000256" key="13">
    <source>
        <dbReference type="ARBA" id="ARBA00023145"/>
    </source>
</evidence>
<dbReference type="Pfam" id="PF00082">
    <property type="entry name" value="Peptidase_S8"/>
    <property type="match status" value="1"/>
</dbReference>
<dbReference type="PANTHER" id="PTHR14218:SF19">
    <property type="entry name" value="SERINE PROTEASE AORO, PUTATIVE (AFU_ORTHOLOGUE AFUA_6G10250)-RELATED"/>
    <property type="match status" value="1"/>
</dbReference>
<dbReference type="EC" id="3.4.14.10" evidence="4"/>
<keyword evidence="8 18" id="KW-0732">Signal</keyword>
<feature type="binding site" evidence="15">
    <location>
        <position position="585"/>
    </location>
    <ligand>
        <name>Ca(2+)</name>
        <dbReference type="ChEBI" id="CHEBI:29108"/>
    </ligand>
</feature>
<dbReference type="InterPro" id="IPR030400">
    <property type="entry name" value="Sedolisin_dom"/>
</dbReference>
<dbReference type="InterPro" id="IPR000209">
    <property type="entry name" value="Peptidase_S8/S53_dom"/>
</dbReference>
<evidence type="ECO:0000256" key="4">
    <source>
        <dbReference type="ARBA" id="ARBA00012462"/>
    </source>
</evidence>
<feature type="active site" description="Charge relay system" evidence="15">
    <location>
        <position position="294"/>
    </location>
</feature>
<dbReference type="GO" id="GO:0046872">
    <property type="term" value="F:metal ion binding"/>
    <property type="evidence" value="ECO:0007669"/>
    <property type="project" value="UniProtKB-UniRule"/>
</dbReference>
<feature type="region of interest" description="Disordered" evidence="16">
    <location>
        <begin position="737"/>
        <end position="759"/>
    </location>
</feature>
<evidence type="ECO:0000256" key="9">
    <source>
        <dbReference type="ARBA" id="ARBA00022801"/>
    </source>
</evidence>
<evidence type="ECO:0000256" key="14">
    <source>
        <dbReference type="ARBA" id="ARBA00023180"/>
    </source>
</evidence>
<evidence type="ECO:0000256" key="10">
    <source>
        <dbReference type="ARBA" id="ARBA00022825"/>
    </source>
</evidence>
<keyword evidence="12" id="KW-0843">Virulence</keyword>
<feature type="chain" id="PRO_5034349168" description="tripeptidyl-peptidase II" evidence="18">
    <location>
        <begin position="18"/>
        <end position="1009"/>
    </location>
</feature>
<keyword evidence="10 15" id="KW-0720">Serine protease</keyword>
<reference evidence="20" key="1">
    <citation type="submission" date="2021-02" db="EMBL/GenBank/DDBJ databases">
        <title>Psilocybe cubensis genome.</title>
        <authorList>
            <person name="Mckernan K.J."/>
            <person name="Crawford S."/>
            <person name="Trippe A."/>
            <person name="Kane L.T."/>
            <person name="Mclaughlin S."/>
        </authorList>
    </citation>
    <scope>NUCLEOTIDE SEQUENCE [LARGE SCALE GENOMIC DNA]</scope>
    <source>
        <strain evidence="20">MGC-MH-2018</strain>
    </source>
</reference>
<dbReference type="PROSITE" id="PS51695">
    <property type="entry name" value="SEDOLISIN"/>
    <property type="match status" value="1"/>
</dbReference>
<comment type="catalytic activity">
    <reaction evidence="1">
        <text>Release of an N-terminal tripeptide from a polypeptide.</text>
        <dbReference type="EC" id="3.4.14.10"/>
    </reaction>
</comment>
<keyword evidence="11 15" id="KW-0106">Calcium</keyword>
<dbReference type="InterPro" id="IPR036852">
    <property type="entry name" value="Peptidase_S8/S53_dom_sf"/>
</dbReference>
<dbReference type="CDD" id="cd04056">
    <property type="entry name" value="Peptidases_S53"/>
    <property type="match status" value="1"/>
</dbReference>
<dbReference type="GO" id="GO:0008240">
    <property type="term" value="F:tripeptidyl-peptidase activity"/>
    <property type="evidence" value="ECO:0007669"/>
    <property type="project" value="UniProtKB-EC"/>
</dbReference>
<dbReference type="EMBL" id="JAFIQS010000004">
    <property type="protein sequence ID" value="KAG5170692.1"/>
    <property type="molecule type" value="Genomic_DNA"/>
</dbReference>
<accession>A0A8H7Y0S8</accession>
<feature type="domain" description="Peptidase S53" evidence="19">
    <location>
        <begin position="217"/>
        <end position="626"/>
    </location>
</feature>
<organism evidence="20">
    <name type="scientific">Psilocybe cubensis</name>
    <name type="common">Psychedelic mushroom</name>
    <name type="synonym">Stropharia cubensis</name>
    <dbReference type="NCBI Taxonomy" id="181762"/>
    <lineage>
        <taxon>Eukaryota</taxon>
        <taxon>Fungi</taxon>
        <taxon>Dikarya</taxon>
        <taxon>Basidiomycota</taxon>
        <taxon>Agaricomycotina</taxon>
        <taxon>Agaricomycetes</taxon>
        <taxon>Agaricomycetidae</taxon>
        <taxon>Agaricales</taxon>
        <taxon>Agaricineae</taxon>
        <taxon>Strophariaceae</taxon>
        <taxon>Psilocybe</taxon>
    </lineage>
</organism>
<feature type="active site" description="Charge relay system" evidence="15">
    <location>
        <position position="298"/>
    </location>
</feature>